<gene>
    <name evidence="2" type="ORF">LWC34_39550</name>
</gene>
<name>A0ABS8ZM41_9PSEU</name>
<evidence type="ECO:0000313" key="2">
    <source>
        <dbReference type="EMBL" id="MCE7008865.1"/>
    </source>
</evidence>
<keyword evidence="1" id="KW-0812">Transmembrane</keyword>
<comment type="caution">
    <text evidence="2">The sequence shown here is derived from an EMBL/GenBank/DDBJ whole genome shotgun (WGS) entry which is preliminary data.</text>
</comment>
<dbReference type="RefSeq" id="WP_233730321.1">
    <property type="nucleotide sequence ID" value="NZ_JAJVCN010000003.1"/>
</dbReference>
<keyword evidence="1" id="KW-1133">Transmembrane helix</keyword>
<feature type="transmembrane region" description="Helical" evidence="1">
    <location>
        <begin position="73"/>
        <end position="97"/>
    </location>
</feature>
<dbReference type="EMBL" id="JAJVCN010000003">
    <property type="protein sequence ID" value="MCE7008865.1"/>
    <property type="molecule type" value="Genomic_DNA"/>
</dbReference>
<keyword evidence="3" id="KW-1185">Reference proteome</keyword>
<feature type="transmembrane region" description="Helical" evidence="1">
    <location>
        <begin position="42"/>
        <end position="67"/>
    </location>
</feature>
<proteinExistence type="predicted"/>
<dbReference type="Proteomes" id="UP001521150">
    <property type="component" value="Unassembled WGS sequence"/>
</dbReference>
<organism evidence="2 3">
    <name type="scientific">Kibdelosporangium philippinense</name>
    <dbReference type="NCBI Taxonomy" id="211113"/>
    <lineage>
        <taxon>Bacteria</taxon>
        <taxon>Bacillati</taxon>
        <taxon>Actinomycetota</taxon>
        <taxon>Actinomycetes</taxon>
        <taxon>Pseudonocardiales</taxon>
        <taxon>Pseudonocardiaceae</taxon>
        <taxon>Kibdelosporangium</taxon>
    </lineage>
</organism>
<protein>
    <submittedName>
        <fullName evidence="2">Uncharacterized protein</fullName>
    </submittedName>
</protein>
<accession>A0ABS8ZM41</accession>
<keyword evidence="1" id="KW-0472">Membrane</keyword>
<reference evidence="2 3" key="1">
    <citation type="submission" date="2021-12" db="EMBL/GenBank/DDBJ databases">
        <title>Genome sequence of Kibdelosporangium philippinense ATCC 49844.</title>
        <authorList>
            <person name="Fedorov E.A."/>
            <person name="Omeragic M."/>
            <person name="Shalygina K.F."/>
            <person name="Maclea K.S."/>
        </authorList>
    </citation>
    <scope>NUCLEOTIDE SEQUENCE [LARGE SCALE GENOMIC DNA]</scope>
    <source>
        <strain evidence="2 3">ATCC 49844</strain>
    </source>
</reference>
<feature type="transmembrane region" description="Helical" evidence="1">
    <location>
        <begin position="6"/>
        <end position="30"/>
    </location>
</feature>
<sequence length="280" mass="31211">MAGFLWGAFGVAVVIVGAAAGTHAWLILLARGGASGTEFVQMVLAPLFFTAYLMTYVGAVSGLILAFTTDSLIARVLAGSIGGAMAAFDVTVHVVLYRKRRRRREINRVLSKDELLDLIKSRSVDSFRKETDGIVRFTYVNNWDENEEVIWRPCKADGAGYPAYVAAADDVRRRCGHTISYRDENNPGEPGRWITVDEAITLLQANEVNTFGYGEPWNFSDTTAKGEPTGIRLLDYGWLRHLHVSSTLEATMIPIAREAQRRHGKPQFKINGRWEYLPRT</sequence>
<evidence type="ECO:0000313" key="3">
    <source>
        <dbReference type="Proteomes" id="UP001521150"/>
    </source>
</evidence>
<evidence type="ECO:0000256" key="1">
    <source>
        <dbReference type="SAM" id="Phobius"/>
    </source>
</evidence>